<keyword evidence="8" id="KW-1015">Disulfide bond</keyword>
<dbReference type="PANTHER" id="PTHR46471:SF2">
    <property type="entry name" value="CHITIN DEACETYLASE-RELATED"/>
    <property type="match status" value="1"/>
</dbReference>
<evidence type="ECO:0000256" key="6">
    <source>
        <dbReference type="ARBA" id="ARBA00023277"/>
    </source>
</evidence>
<evidence type="ECO:0000256" key="5">
    <source>
        <dbReference type="ARBA" id="ARBA00022801"/>
    </source>
</evidence>
<dbReference type="SUPFAM" id="SSF57016">
    <property type="entry name" value="Plant lectins/antimicrobial peptides"/>
    <property type="match status" value="2"/>
</dbReference>
<gene>
    <name evidence="13" type="ORF">PgNI_10044</name>
</gene>
<evidence type="ECO:0000256" key="2">
    <source>
        <dbReference type="ARBA" id="ARBA00022669"/>
    </source>
</evidence>
<dbReference type="GeneID" id="41964931"/>
<dbReference type="Proteomes" id="UP000515153">
    <property type="component" value="Unplaced"/>
</dbReference>
<name>A0A6P8ARW4_PYRGI</name>
<feature type="region of interest" description="Disordered" evidence="9">
    <location>
        <begin position="412"/>
        <end position="474"/>
    </location>
</feature>
<evidence type="ECO:0000313" key="12">
    <source>
        <dbReference type="Proteomes" id="UP000515153"/>
    </source>
</evidence>
<proteinExistence type="predicted"/>
<evidence type="ECO:0000256" key="10">
    <source>
        <dbReference type="SAM" id="Phobius"/>
    </source>
</evidence>
<dbReference type="PROSITE" id="PS50941">
    <property type="entry name" value="CHIT_BIND_I_2"/>
    <property type="match status" value="2"/>
</dbReference>
<dbReference type="PANTHER" id="PTHR46471">
    <property type="entry name" value="CHITIN DEACETYLASE"/>
    <property type="match status" value="1"/>
</dbReference>
<keyword evidence="10" id="KW-0812">Transmembrane</keyword>
<keyword evidence="10" id="KW-1133">Transmembrane helix</keyword>
<dbReference type="CDD" id="cd11618">
    <property type="entry name" value="ChtBD1_1"/>
    <property type="match status" value="2"/>
</dbReference>
<keyword evidence="10" id="KW-0472">Membrane</keyword>
<evidence type="ECO:0000256" key="7">
    <source>
        <dbReference type="ARBA" id="ARBA00023285"/>
    </source>
</evidence>
<dbReference type="KEGG" id="pgri:PgNI_10044"/>
<keyword evidence="2 8" id="KW-0147">Chitin-binding</keyword>
<feature type="disulfide bond" evidence="8">
    <location>
        <begin position="128"/>
        <end position="143"/>
    </location>
</feature>
<feature type="disulfide bond" evidence="8">
    <location>
        <begin position="86"/>
        <end position="100"/>
    </location>
</feature>
<reference evidence="13" key="1">
    <citation type="journal article" date="2019" name="Mol. Biol. Evol.">
        <title>Blast fungal genomes show frequent chromosomal changes, gene gains and losses, and effector gene turnover.</title>
        <authorList>
            <person name="Gomez Luciano L.B."/>
            <person name="Jason Tsai I."/>
            <person name="Chuma I."/>
            <person name="Tosa Y."/>
            <person name="Chen Y.H."/>
            <person name="Li J.Y."/>
            <person name="Li M.Y."/>
            <person name="Jade Lu M.Y."/>
            <person name="Nakayashiki H."/>
            <person name="Li W.H."/>
        </authorList>
    </citation>
    <scope>NUCLEOTIDE SEQUENCE</scope>
    <source>
        <strain evidence="13">NI907</strain>
    </source>
</reference>
<dbReference type="GO" id="GO:0016787">
    <property type="term" value="F:hydrolase activity"/>
    <property type="evidence" value="ECO:0007669"/>
    <property type="project" value="UniProtKB-KW"/>
</dbReference>
<keyword evidence="12" id="KW-1185">Reference proteome</keyword>
<feature type="transmembrane region" description="Helical" evidence="10">
    <location>
        <begin position="20"/>
        <end position="38"/>
    </location>
</feature>
<comment type="cofactor">
    <cofactor evidence="1">
        <name>Co(2+)</name>
        <dbReference type="ChEBI" id="CHEBI:48828"/>
    </cofactor>
</comment>
<feature type="domain" description="Chitin-binding type-1" evidence="11">
    <location>
        <begin position="125"/>
        <end position="169"/>
    </location>
</feature>
<evidence type="ECO:0000313" key="13">
    <source>
        <dbReference type="RefSeq" id="XP_030977635.1"/>
    </source>
</evidence>
<sequence>PRVCQELDHSASSRSSLPLATAYLPYLPLSFFTINIIAMYKTGAALSILLGLAGPVLGVAVAKISQDATCGSASGATCQGSVFGNCCSRYGWCGSSDAYCGGGCQSAFGTCNGATTASGLTVSEDATCGEGVTCIGSGFGDCCSSYGWCGGSEDYCGVGCQSPFGTCNDVSIPSVSAAASGSTQLSLSTMSSSVQAASSSQGSSGTASSSGPSSTSSNAGVTGSASITSTASSSGSSVGSTVVSPTTTGASSTTVTPAFSPAGTSGTSSSAASTGTSGSGTASSTTPTSPSSSPAGIRIYQERDLAPGSPACNYIVADKRVQTNIQGEDKREAALAECQSLCDAYPGCRTFFYYEESKSIGDPNLKKIYCAYGVQPWNEEWLQCGDKRYRFSVGYEYVRTDFGVASASASGSASGASSSSSHVASGGSSSSSTSSSTGTTSTTSPSSTLSSTSSTTSTFSSTSPTTTTSSAAPSTTVRTVRVYQRLVYQDKAPGCINTAKQKDEVVIIPGLNASPGPKNDFATGAAQCQGMCDALPKCENFFYSVPATGVAQCYLGLKDWGVDCRQGYVSVFSSGSKLLRTYNVTVTTGSGSTAPSSTVII</sequence>
<comment type="caution">
    <text evidence="8">Lacks conserved residue(s) required for the propagation of feature annotation.</text>
</comment>
<feature type="non-terminal residue" evidence="13">
    <location>
        <position position="1"/>
    </location>
</feature>
<organism evidence="12 13">
    <name type="scientific">Pyricularia grisea</name>
    <name type="common">Crabgrass-specific blast fungus</name>
    <name type="synonym">Magnaporthe grisea</name>
    <dbReference type="NCBI Taxonomy" id="148305"/>
    <lineage>
        <taxon>Eukaryota</taxon>
        <taxon>Fungi</taxon>
        <taxon>Dikarya</taxon>
        <taxon>Ascomycota</taxon>
        <taxon>Pezizomycotina</taxon>
        <taxon>Sordariomycetes</taxon>
        <taxon>Sordariomycetidae</taxon>
        <taxon>Magnaporthales</taxon>
        <taxon>Pyriculariaceae</taxon>
        <taxon>Pyricularia</taxon>
    </lineage>
</organism>
<accession>A0A6P8ARW4</accession>
<feature type="domain" description="Chitin-binding type-1" evidence="11">
    <location>
        <begin position="67"/>
        <end position="113"/>
    </location>
</feature>
<dbReference type="Gene3D" id="3.30.60.10">
    <property type="entry name" value="Endochitinase-like"/>
    <property type="match status" value="2"/>
</dbReference>
<keyword evidence="7" id="KW-0170">Cobalt</keyword>
<feature type="disulfide bond" evidence="8">
    <location>
        <begin position="142"/>
        <end position="156"/>
    </location>
</feature>
<dbReference type="InterPro" id="IPR001002">
    <property type="entry name" value="Chitin-bd_1"/>
</dbReference>
<keyword evidence="6" id="KW-0119">Carbohydrate metabolism</keyword>
<dbReference type="GO" id="GO:0008061">
    <property type="term" value="F:chitin binding"/>
    <property type="evidence" value="ECO:0007669"/>
    <property type="project" value="UniProtKB-UniRule"/>
</dbReference>
<keyword evidence="4" id="KW-0732">Signal</keyword>
<evidence type="ECO:0000256" key="8">
    <source>
        <dbReference type="PROSITE-ProRule" id="PRU00261"/>
    </source>
</evidence>
<reference evidence="13" key="3">
    <citation type="submission" date="2025-08" db="UniProtKB">
        <authorList>
            <consortium name="RefSeq"/>
        </authorList>
    </citation>
    <scope>IDENTIFICATION</scope>
    <source>
        <strain evidence="13">NI907</strain>
    </source>
</reference>
<feature type="region of interest" description="Disordered" evidence="9">
    <location>
        <begin position="196"/>
        <end position="295"/>
    </location>
</feature>
<dbReference type="SMART" id="SM00270">
    <property type="entry name" value="ChtBD1"/>
    <property type="match status" value="2"/>
</dbReference>
<dbReference type="InterPro" id="IPR036861">
    <property type="entry name" value="Endochitinase-like_sf"/>
</dbReference>
<protein>
    <recommendedName>
        <fullName evidence="11">Chitin-binding type-1 domain-containing protein</fullName>
    </recommendedName>
</protein>
<reference evidence="13" key="2">
    <citation type="submission" date="2019-10" db="EMBL/GenBank/DDBJ databases">
        <authorList>
            <consortium name="NCBI Genome Project"/>
        </authorList>
    </citation>
    <scope>NUCLEOTIDE SEQUENCE</scope>
    <source>
        <strain evidence="13">NI907</strain>
    </source>
</reference>
<dbReference type="AlphaFoldDB" id="A0A6P8ARW4"/>
<evidence type="ECO:0000256" key="4">
    <source>
        <dbReference type="ARBA" id="ARBA00022729"/>
    </source>
</evidence>
<dbReference type="Pfam" id="PF00187">
    <property type="entry name" value="Chitin_bind_1"/>
    <property type="match status" value="1"/>
</dbReference>
<dbReference type="GO" id="GO:0046872">
    <property type="term" value="F:metal ion binding"/>
    <property type="evidence" value="ECO:0007669"/>
    <property type="project" value="UniProtKB-KW"/>
</dbReference>
<keyword evidence="5" id="KW-0378">Hydrolase</keyword>
<evidence type="ECO:0000256" key="1">
    <source>
        <dbReference type="ARBA" id="ARBA00001941"/>
    </source>
</evidence>
<evidence type="ECO:0000259" key="11">
    <source>
        <dbReference type="PROSITE" id="PS50941"/>
    </source>
</evidence>
<evidence type="ECO:0000256" key="9">
    <source>
        <dbReference type="SAM" id="MobiDB-lite"/>
    </source>
</evidence>
<feature type="transmembrane region" description="Helical" evidence="10">
    <location>
        <begin position="45"/>
        <end position="64"/>
    </location>
</feature>
<dbReference type="RefSeq" id="XP_030977635.1">
    <property type="nucleotide sequence ID" value="XM_031130023.1"/>
</dbReference>
<evidence type="ECO:0000256" key="3">
    <source>
        <dbReference type="ARBA" id="ARBA00022723"/>
    </source>
</evidence>
<keyword evidence="3" id="KW-0479">Metal-binding</keyword>